<dbReference type="AlphaFoldDB" id="A0A1G6U9T9"/>
<dbReference type="EMBL" id="FNAG01000002">
    <property type="protein sequence ID" value="SDD37994.1"/>
    <property type="molecule type" value="Genomic_DNA"/>
</dbReference>
<accession>A0A1G6U9T9</accession>
<sequence>MASTPTLRAGAAPYRGDGVHRTAPPFSRGSRPPGKPSGVSWLRCVPLSRPALAMVRSSWRMASVMATGLPSITGTGDSSPGGLPS</sequence>
<dbReference type="Proteomes" id="UP000199603">
    <property type="component" value="Unassembled WGS sequence"/>
</dbReference>
<evidence type="ECO:0000313" key="3">
    <source>
        <dbReference type="Proteomes" id="UP000199603"/>
    </source>
</evidence>
<keyword evidence="3" id="KW-1185">Reference proteome</keyword>
<gene>
    <name evidence="2" type="ORF">SAMN04488509_102232</name>
</gene>
<proteinExistence type="predicted"/>
<feature type="region of interest" description="Disordered" evidence="1">
    <location>
        <begin position="1"/>
        <end position="39"/>
    </location>
</feature>
<organism evidence="2 3">
    <name type="scientific">Aquimonas voraii</name>
    <dbReference type="NCBI Taxonomy" id="265719"/>
    <lineage>
        <taxon>Bacteria</taxon>
        <taxon>Pseudomonadati</taxon>
        <taxon>Pseudomonadota</taxon>
        <taxon>Gammaproteobacteria</taxon>
        <taxon>Lysobacterales</taxon>
        <taxon>Lysobacteraceae</taxon>
        <taxon>Aquimonas</taxon>
    </lineage>
</organism>
<reference evidence="2 3" key="1">
    <citation type="submission" date="2016-10" db="EMBL/GenBank/DDBJ databases">
        <authorList>
            <person name="de Groot N.N."/>
        </authorList>
    </citation>
    <scope>NUCLEOTIDE SEQUENCE [LARGE SCALE GENOMIC DNA]</scope>
    <source>
        <strain evidence="2 3">DSM 16957</strain>
    </source>
</reference>
<evidence type="ECO:0000313" key="2">
    <source>
        <dbReference type="EMBL" id="SDD37994.1"/>
    </source>
</evidence>
<dbReference type="STRING" id="265719.SAMN04488509_102232"/>
<protein>
    <submittedName>
        <fullName evidence="2">Uncharacterized protein</fullName>
    </submittedName>
</protein>
<evidence type="ECO:0000256" key="1">
    <source>
        <dbReference type="SAM" id="MobiDB-lite"/>
    </source>
</evidence>
<name>A0A1G6U9T9_9GAMM</name>